<sequence>MEPVTTSSAGAAPRVQLLVRASCHLCDDAREVVSAVCAEAGERWVEVDVDGDAELVATFSDYVPVVLVDGVQQAFWRVDERRLRRALARPSGVAR</sequence>
<evidence type="ECO:0000313" key="2">
    <source>
        <dbReference type="Proteomes" id="UP000774283"/>
    </source>
</evidence>
<dbReference type="Pfam" id="PF05768">
    <property type="entry name" value="Glrx-like"/>
    <property type="match status" value="1"/>
</dbReference>
<dbReference type="RefSeq" id="WP_168446403.1">
    <property type="nucleotide sequence ID" value="NZ_JAAXOW010000001.1"/>
</dbReference>
<dbReference type="EMBL" id="JAAXOW010000001">
    <property type="protein sequence ID" value="NKX92365.1"/>
    <property type="molecule type" value="Genomic_DNA"/>
</dbReference>
<evidence type="ECO:0000313" key="1">
    <source>
        <dbReference type="EMBL" id="NKX92365.1"/>
    </source>
</evidence>
<comment type="caution">
    <text evidence="1">The sequence shown here is derived from an EMBL/GenBank/DDBJ whole genome shotgun (WGS) entry which is preliminary data.</text>
</comment>
<name>A0A9X5FA72_9MICO</name>
<proteinExistence type="predicted"/>
<reference evidence="1 2" key="1">
    <citation type="submission" date="2020-04" db="EMBL/GenBank/DDBJ databases">
        <title>MicrobeNet Type strains.</title>
        <authorList>
            <person name="Nicholson A.C."/>
        </authorList>
    </citation>
    <scope>NUCLEOTIDE SEQUENCE [LARGE SCALE GENOMIC DNA]</scope>
    <source>
        <strain evidence="1 2">ATCC BAA-789</strain>
    </source>
</reference>
<dbReference type="InterPro" id="IPR036249">
    <property type="entry name" value="Thioredoxin-like_sf"/>
</dbReference>
<dbReference type="SUPFAM" id="SSF52833">
    <property type="entry name" value="Thioredoxin-like"/>
    <property type="match status" value="1"/>
</dbReference>
<dbReference type="AlphaFoldDB" id="A0A9X5FA72"/>
<gene>
    <name evidence="1" type="ORF">HF995_03605</name>
</gene>
<organism evidence="1 2">
    <name type="scientific">Sanguibacter hominis ATCC BAA-789</name>
    <dbReference type="NCBI Taxonomy" id="1312740"/>
    <lineage>
        <taxon>Bacteria</taxon>
        <taxon>Bacillati</taxon>
        <taxon>Actinomycetota</taxon>
        <taxon>Actinomycetes</taxon>
        <taxon>Micrococcales</taxon>
        <taxon>Sanguibacteraceae</taxon>
        <taxon>Sanguibacter</taxon>
    </lineage>
</organism>
<dbReference type="Gene3D" id="3.40.30.10">
    <property type="entry name" value="Glutaredoxin"/>
    <property type="match status" value="1"/>
</dbReference>
<dbReference type="Proteomes" id="UP000774283">
    <property type="component" value="Unassembled WGS sequence"/>
</dbReference>
<protein>
    <submittedName>
        <fullName evidence="1">Glutaredoxin family protein</fullName>
    </submittedName>
</protein>
<accession>A0A9X5FA72</accession>
<dbReference type="InterPro" id="IPR008554">
    <property type="entry name" value="Glutaredoxin-like"/>
</dbReference>
<keyword evidence="2" id="KW-1185">Reference proteome</keyword>